<organism evidence="1 2">
    <name type="scientific">Zymomonas mobilis subsp. mobilis (strain ATCC 10988 / DSM 424 / LMG 404 / NCIMB 8938 / NRRL B-806 / ZM1)</name>
    <dbReference type="NCBI Taxonomy" id="555217"/>
    <lineage>
        <taxon>Bacteria</taxon>
        <taxon>Pseudomonadati</taxon>
        <taxon>Pseudomonadota</taxon>
        <taxon>Alphaproteobacteria</taxon>
        <taxon>Sphingomonadales</taxon>
        <taxon>Zymomonadaceae</taxon>
        <taxon>Zymomonas</taxon>
    </lineage>
</organism>
<dbReference type="GeneID" id="79904676"/>
<proteinExistence type="predicted"/>
<dbReference type="HOGENOM" id="CLU_1786192_0_0_5"/>
<accession>A0A0H3G198</accession>
<gene>
    <name evidence="1" type="ordered locus">Zmob_0751</name>
</gene>
<dbReference type="Pfam" id="PF04985">
    <property type="entry name" value="Phage_tube"/>
    <property type="match status" value="1"/>
</dbReference>
<dbReference type="Proteomes" id="UP000001494">
    <property type="component" value="Chromosome"/>
</dbReference>
<dbReference type="OrthoDB" id="3078668at2"/>
<evidence type="ECO:0000313" key="2">
    <source>
        <dbReference type="Proteomes" id="UP000001494"/>
    </source>
</evidence>
<evidence type="ECO:0000313" key="1">
    <source>
        <dbReference type="EMBL" id="AEH62592.1"/>
    </source>
</evidence>
<dbReference type="AlphaFoldDB" id="A0A0H3G198"/>
<sequence length="145" mass="15876">MDASQDFDVMQLFNAENDLLGVVSEVSLPEPVYKKIPSDDPSIADEVTLASLGILAFSAEDALVEAVRQKGFTKLSLRSPSVEIIGRGVLKKENGKAVLKLSYYKESREGKRVTEIDPFHMVEVINGLDLGQRAREALGLSPEDL</sequence>
<protein>
    <submittedName>
        <fullName evidence="1">Major tail tube protein</fullName>
    </submittedName>
</protein>
<dbReference type="KEGG" id="zmm:Zmob_0751"/>
<dbReference type="InterPro" id="IPR006498">
    <property type="entry name" value="Tail_tube"/>
</dbReference>
<dbReference type="EMBL" id="CP002850">
    <property type="protein sequence ID" value="AEH62592.1"/>
    <property type="molecule type" value="Genomic_DNA"/>
</dbReference>
<name>A0A0H3G198_ZYMMA</name>
<dbReference type="eggNOG" id="COG3498">
    <property type="taxonomic scope" value="Bacteria"/>
</dbReference>
<reference evidence="1 2" key="1">
    <citation type="journal article" date="2011" name="J. Bacteriol.">
        <title>Genome sequence of the ethanol-producing Zymomonas mobilis subsp. mobilis lectotype strain ATCC 10988.</title>
        <authorList>
            <person name="Pappas K.M."/>
            <person name="Kouvelis V.N."/>
            <person name="Saunders E."/>
            <person name="Brettin T.S."/>
            <person name="Bruce D."/>
            <person name="Detter C."/>
            <person name="Balakireva M."/>
            <person name="Han C.S."/>
            <person name="Savvakis G."/>
            <person name="Kyrpides N.C."/>
            <person name="Typas M.A."/>
        </authorList>
    </citation>
    <scope>NUCLEOTIDE SEQUENCE [LARGE SCALE GENOMIC DNA]</scope>
    <source>
        <strain evidence="2">ATCC 10988 / DSM 424 / CCUG 17860 / LMG 404 / NCIMB 8938 / NRRL B-806 / ZM1</strain>
    </source>
</reference>
<dbReference type="RefSeq" id="WP_012817510.1">
    <property type="nucleotide sequence ID" value="NC_017262.1"/>
</dbReference>